<dbReference type="InterPro" id="IPR009091">
    <property type="entry name" value="RCC1/BLIP-II"/>
</dbReference>
<dbReference type="Proteomes" id="UP000276345">
    <property type="component" value="Chromosome"/>
</dbReference>
<evidence type="ECO:0000313" key="2">
    <source>
        <dbReference type="Proteomes" id="UP000276345"/>
    </source>
</evidence>
<organism evidence="1 2">
    <name type="scientific">Salmonella enterica subsp. enterica serovar Sanjuan</name>
    <dbReference type="NCBI Taxonomy" id="1160765"/>
    <lineage>
        <taxon>Bacteria</taxon>
        <taxon>Pseudomonadati</taxon>
        <taxon>Pseudomonadota</taxon>
        <taxon>Gammaproteobacteria</taxon>
        <taxon>Enterobacterales</taxon>
        <taxon>Enterobacteriaceae</taxon>
        <taxon>Salmonella</taxon>
    </lineage>
</organism>
<dbReference type="Gene3D" id="2.130.10.30">
    <property type="entry name" value="Regulator of chromosome condensation 1/beta-lactamase-inhibitor protein II"/>
    <property type="match status" value="1"/>
</dbReference>
<dbReference type="InterPro" id="IPR051553">
    <property type="entry name" value="Ran_GTPase-activating"/>
</dbReference>
<sequence length="280" mass="30584">MANTLLIMGRRTQGDGGFNSPYSRIVALDADTQQPVSVNWQYEGDSQISQGTSFYDHNSVNRLIISADGYQSVVLNAGNIDFCPGTIITVVNNDGQLKQWGDLSTLKMYPIDEDENHDFKKVTSLSCSFAVRTDNSLYAWGNPEYGGQLKPTTLARTDIREVMPSSYAGVLRGGNSPYVEEWGVATAGNYALPDEVAAMDNIVDIVCNDNVRIALTSDGKIYAWGNPDEGALIPDDIAALDDIVAVYVNAMSVCALRSTGQIVVWGRRPRVAFFQTILLH</sequence>
<name>A0A3S4FNA2_SALET</name>
<protein>
    <submittedName>
        <fullName evidence="1">Uncharacterized protein</fullName>
    </submittedName>
</protein>
<dbReference type="AlphaFoldDB" id="A0A3S4FNA2"/>
<evidence type="ECO:0000313" key="1">
    <source>
        <dbReference type="EMBL" id="VEA09873.1"/>
    </source>
</evidence>
<accession>A0A3S4FNA2</accession>
<dbReference type="PANTHER" id="PTHR45982">
    <property type="entry name" value="REGULATOR OF CHROMOSOME CONDENSATION"/>
    <property type="match status" value="1"/>
</dbReference>
<dbReference type="PANTHER" id="PTHR45982:SF1">
    <property type="entry name" value="REGULATOR OF CHROMOSOME CONDENSATION"/>
    <property type="match status" value="1"/>
</dbReference>
<dbReference type="Pfam" id="PF13540">
    <property type="entry name" value="RCC1_2"/>
    <property type="match status" value="1"/>
</dbReference>
<gene>
    <name evidence="1" type="ORF">NCTC7406_05149</name>
</gene>
<dbReference type="SUPFAM" id="SSF50985">
    <property type="entry name" value="RCC1/BLIP-II"/>
    <property type="match status" value="1"/>
</dbReference>
<reference evidence="1 2" key="1">
    <citation type="submission" date="2018-12" db="EMBL/GenBank/DDBJ databases">
        <authorList>
            <consortium name="Pathogen Informatics"/>
        </authorList>
    </citation>
    <scope>NUCLEOTIDE SEQUENCE [LARGE SCALE GENOMIC DNA]</scope>
    <source>
        <strain evidence="1 2">NCTC7406</strain>
    </source>
</reference>
<dbReference type="EMBL" id="LR134142">
    <property type="protein sequence ID" value="VEA09873.1"/>
    <property type="molecule type" value="Genomic_DNA"/>
</dbReference>
<proteinExistence type="predicted"/>